<evidence type="ECO:0000313" key="5">
    <source>
        <dbReference type="Proteomes" id="UP001209540"/>
    </source>
</evidence>
<evidence type="ECO:0000256" key="2">
    <source>
        <dbReference type="SAM" id="MobiDB-lite"/>
    </source>
</evidence>
<dbReference type="InterPro" id="IPR050454">
    <property type="entry name" value="RTT106/SSRP1_HistChap/FACT"/>
</dbReference>
<reference evidence="4" key="1">
    <citation type="journal article" date="2022" name="IScience">
        <title>Evolution of zygomycete secretomes and the origins of terrestrial fungal ecologies.</title>
        <authorList>
            <person name="Chang Y."/>
            <person name="Wang Y."/>
            <person name="Mondo S."/>
            <person name="Ahrendt S."/>
            <person name="Andreopoulos W."/>
            <person name="Barry K."/>
            <person name="Beard J."/>
            <person name="Benny G.L."/>
            <person name="Blankenship S."/>
            <person name="Bonito G."/>
            <person name="Cuomo C."/>
            <person name="Desiro A."/>
            <person name="Gervers K.A."/>
            <person name="Hundley H."/>
            <person name="Kuo A."/>
            <person name="LaButti K."/>
            <person name="Lang B.F."/>
            <person name="Lipzen A."/>
            <person name="O'Donnell K."/>
            <person name="Pangilinan J."/>
            <person name="Reynolds N."/>
            <person name="Sandor L."/>
            <person name="Smith M.E."/>
            <person name="Tsang A."/>
            <person name="Grigoriev I.V."/>
            <person name="Stajich J.E."/>
            <person name="Spatafora J.W."/>
        </authorList>
    </citation>
    <scope>NUCLEOTIDE SEQUENCE</scope>
    <source>
        <strain evidence="4">RSA 2281</strain>
    </source>
</reference>
<feature type="region of interest" description="Disordered" evidence="2">
    <location>
        <begin position="327"/>
        <end position="514"/>
    </location>
</feature>
<dbReference type="PANTHER" id="PTHR45849:SF3">
    <property type="entry name" value="HISTONE CHAPERONE RTT106"/>
    <property type="match status" value="1"/>
</dbReference>
<dbReference type="SUPFAM" id="SSF50729">
    <property type="entry name" value="PH domain-like"/>
    <property type="match status" value="1"/>
</dbReference>
<comment type="similarity">
    <text evidence="1">Belongs to the RTT106 family.</text>
</comment>
<feature type="compositionally biased region" description="Acidic residues" evidence="2">
    <location>
        <begin position="395"/>
        <end position="408"/>
    </location>
</feature>
<evidence type="ECO:0000313" key="4">
    <source>
        <dbReference type="EMBL" id="KAI9263229.1"/>
    </source>
</evidence>
<dbReference type="Gene3D" id="2.30.29.120">
    <property type="match status" value="1"/>
</dbReference>
<feature type="compositionally biased region" description="Basic and acidic residues" evidence="2">
    <location>
        <begin position="352"/>
        <end position="361"/>
    </location>
</feature>
<keyword evidence="5" id="KW-1185">Reference proteome</keyword>
<feature type="compositionally biased region" description="Low complexity" evidence="2">
    <location>
        <begin position="60"/>
        <end position="71"/>
    </location>
</feature>
<gene>
    <name evidence="4" type="ORF">BDA99DRAFT_571939</name>
</gene>
<dbReference type="Gene3D" id="2.30.29.30">
    <property type="entry name" value="Pleckstrin-homology domain (PH domain)/Phosphotyrosine-binding domain (PTB)"/>
    <property type="match status" value="1"/>
</dbReference>
<dbReference type="GO" id="GO:0031491">
    <property type="term" value="F:nucleosome binding"/>
    <property type="evidence" value="ECO:0007669"/>
    <property type="project" value="TreeGrafter"/>
</dbReference>
<accession>A0AAD5K076</accession>
<name>A0AAD5K076_9FUNG</name>
<reference evidence="4" key="2">
    <citation type="submission" date="2023-02" db="EMBL/GenBank/DDBJ databases">
        <authorList>
            <consortium name="DOE Joint Genome Institute"/>
            <person name="Mondo S.J."/>
            <person name="Chang Y."/>
            <person name="Wang Y."/>
            <person name="Ahrendt S."/>
            <person name="Andreopoulos W."/>
            <person name="Barry K."/>
            <person name="Beard J."/>
            <person name="Benny G.L."/>
            <person name="Blankenship S."/>
            <person name="Bonito G."/>
            <person name="Cuomo C."/>
            <person name="Desiro A."/>
            <person name="Gervers K.A."/>
            <person name="Hundley H."/>
            <person name="Kuo A."/>
            <person name="LaButti K."/>
            <person name="Lang B.F."/>
            <person name="Lipzen A."/>
            <person name="O'Donnell K."/>
            <person name="Pangilinan J."/>
            <person name="Reynolds N."/>
            <person name="Sandor L."/>
            <person name="Smith M.W."/>
            <person name="Tsang A."/>
            <person name="Grigoriev I.V."/>
            <person name="Stajich J.E."/>
            <person name="Spatafora J.W."/>
        </authorList>
    </citation>
    <scope>NUCLEOTIDE SEQUENCE</scope>
    <source>
        <strain evidence="4">RSA 2281</strain>
    </source>
</reference>
<feature type="compositionally biased region" description="Acidic residues" evidence="2">
    <location>
        <begin position="452"/>
        <end position="478"/>
    </location>
</feature>
<evidence type="ECO:0000256" key="1">
    <source>
        <dbReference type="ARBA" id="ARBA00006159"/>
    </source>
</evidence>
<dbReference type="SMART" id="SM01287">
    <property type="entry name" value="Rtt106"/>
    <property type="match status" value="1"/>
</dbReference>
<feature type="compositionally biased region" description="Acidic residues" evidence="2">
    <location>
        <begin position="427"/>
        <end position="442"/>
    </location>
</feature>
<evidence type="ECO:0000259" key="3">
    <source>
        <dbReference type="SMART" id="SM01287"/>
    </source>
</evidence>
<feature type="compositionally biased region" description="Basic and acidic residues" evidence="2">
    <location>
        <begin position="494"/>
        <end position="505"/>
    </location>
</feature>
<dbReference type="EMBL" id="JAIXMP010000013">
    <property type="protein sequence ID" value="KAI9263229.1"/>
    <property type="molecule type" value="Genomic_DNA"/>
</dbReference>
<dbReference type="AlphaFoldDB" id="A0AAD5K076"/>
<dbReference type="Pfam" id="PF08512">
    <property type="entry name" value="Rttp106-like_middle"/>
    <property type="match status" value="1"/>
</dbReference>
<feature type="domain" description="Histone chaperone RTT106/FACT complex subunit SPT16-like middle" evidence="3">
    <location>
        <begin position="220"/>
        <end position="326"/>
    </location>
</feature>
<dbReference type="Proteomes" id="UP001209540">
    <property type="component" value="Unassembled WGS sequence"/>
</dbReference>
<dbReference type="PANTHER" id="PTHR45849">
    <property type="entry name" value="FACT COMPLEX SUBUNIT SSRP1"/>
    <property type="match status" value="1"/>
</dbReference>
<dbReference type="GO" id="GO:0042393">
    <property type="term" value="F:histone binding"/>
    <property type="evidence" value="ECO:0007669"/>
    <property type="project" value="TreeGrafter"/>
</dbReference>
<protein>
    <recommendedName>
        <fullName evidence="3">Histone chaperone RTT106/FACT complex subunit SPT16-like middle domain-containing protein</fullName>
    </recommendedName>
</protein>
<feature type="region of interest" description="Disordered" evidence="2">
    <location>
        <begin position="48"/>
        <end position="73"/>
    </location>
</feature>
<feature type="compositionally biased region" description="Acidic residues" evidence="2">
    <location>
        <begin position="362"/>
        <end position="388"/>
    </location>
</feature>
<organism evidence="4 5">
    <name type="scientific">Phascolomyces articulosus</name>
    <dbReference type="NCBI Taxonomy" id="60185"/>
    <lineage>
        <taxon>Eukaryota</taxon>
        <taxon>Fungi</taxon>
        <taxon>Fungi incertae sedis</taxon>
        <taxon>Mucoromycota</taxon>
        <taxon>Mucoromycotina</taxon>
        <taxon>Mucoromycetes</taxon>
        <taxon>Mucorales</taxon>
        <taxon>Lichtheimiaceae</taxon>
        <taxon>Phascolomyces</taxon>
    </lineage>
</organism>
<proteinExistence type="inferred from homology"/>
<dbReference type="InterPro" id="IPR013719">
    <property type="entry name" value="RTT106/SPT16-like_middle_dom"/>
</dbReference>
<sequence length="514" mass="58049">MATWLNSIDNVYLRESIQQLITAYPDSLHVVQNLINYYNDKLASVADEEGREHKKRKIDAAPSTTTATTSTEPQQKTAIMNDISFQLPARKKFNLVLTSSRQLLLVNTKTEETDYTFDLNTIQQTCCVPSPAPTKGGYTFILFFKIAMDPIVFSIQPKGDLLIQRPLSSSSTTTITDDKEKMIIQLLTELSGLQVQLSSKQVYLSTVISATTGKRPDEDRFYANVYLKNKEGCLYFLPHGILFGFKKPVYYFPLNVLASTFYSGITQHTFNLTLVLRKGKGPLGSLFNNKEEEDGGATLEFSMIEQSEFGGIDEYIKKMGINDKSMSEENMAPETKARKNAAAQQQEEQEGERDQARGDHHDEDEDDEENDDDFQPSDEDDEPLEYDTDAGTSQDGEDEDEDEEMMDEDERHSIDTHHTKRHIMGDEGVDEIDDSRDEDMTAEQDITKTDNESDDEELGVTEDDAEEEDEEDVDDAESESLGSGSEDDIDEDMREAKTRTIIPEDAKDELEDSD</sequence>
<dbReference type="InterPro" id="IPR011993">
    <property type="entry name" value="PH-like_dom_sf"/>
</dbReference>
<comment type="caution">
    <text evidence="4">The sequence shown here is derived from an EMBL/GenBank/DDBJ whole genome shotgun (WGS) entry which is preliminary data.</text>
</comment>